<dbReference type="STRING" id="230819.A0A5C3KY25"/>
<accession>A0A5C3KY25</accession>
<name>A0A5C3KY25_COPMA</name>
<dbReference type="Pfam" id="PF13380">
    <property type="entry name" value="CoA_binding_2"/>
    <property type="match status" value="1"/>
</dbReference>
<dbReference type="PANTHER" id="PTHR33303:SF2">
    <property type="entry name" value="COA-BINDING DOMAIN-CONTAINING PROTEIN"/>
    <property type="match status" value="1"/>
</dbReference>
<gene>
    <name evidence="2" type="ORF">FA15DRAFT_668747</name>
</gene>
<organism evidence="2 3">
    <name type="scientific">Coprinopsis marcescibilis</name>
    <name type="common">Agaric fungus</name>
    <name type="synonym">Psathyrella marcescibilis</name>
    <dbReference type="NCBI Taxonomy" id="230819"/>
    <lineage>
        <taxon>Eukaryota</taxon>
        <taxon>Fungi</taxon>
        <taxon>Dikarya</taxon>
        <taxon>Basidiomycota</taxon>
        <taxon>Agaricomycotina</taxon>
        <taxon>Agaricomycetes</taxon>
        <taxon>Agaricomycetidae</taxon>
        <taxon>Agaricales</taxon>
        <taxon>Agaricineae</taxon>
        <taxon>Psathyrellaceae</taxon>
        <taxon>Coprinopsis</taxon>
    </lineage>
</organism>
<dbReference type="InterPro" id="IPR036291">
    <property type="entry name" value="NAD(P)-bd_dom_sf"/>
</dbReference>
<evidence type="ECO:0000313" key="2">
    <source>
        <dbReference type="EMBL" id="TFK25207.1"/>
    </source>
</evidence>
<dbReference type="EMBL" id="ML210189">
    <property type="protein sequence ID" value="TFK25207.1"/>
    <property type="molecule type" value="Genomic_DNA"/>
</dbReference>
<dbReference type="AlphaFoldDB" id="A0A5C3KY25"/>
<dbReference type="SUPFAM" id="SSF51735">
    <property type="entry name" value="NAD(P)-binding Rossmann-fold domains"/>
    <property type="match status" value="1"/>
</dbReference>
<dbReference type="Gene3D" id="3.40.50.720">
    <property type="entry name" value="NAD(P)-binding Rossmann-like Domain"/>
    <property type="match status" value="1"/>
</dbReference>
<reference evidence="2 3" key="1">
    <citation type="journal article" date="2019" name="Nat. Ecol. Evol.">
        <title>Megaphylogeny resolves global patterns of mushroom evolution.</title>
        <authorList>
            <person name="Varga T."/>
            <person name="Krizsan K."/>
            <person name="Foldi C."/>
            <person name="Dima B."/>
            <person name="Sanchez-Garcia M."/>
            <person name="Sanchez-Ramirez S."/>
            <person name="Szollosi G.J."/>
            <person name="Szarkandi J.G."/>
            <person name="Papp V."/>
            <person name="Albert L."/>
            <person name="Andreopoulos W."/>
            <person name="Angelini C."/>
            <person name="Antonin V."/>
            <person name="Barry K.W."/>
            <person name="Bougher N.L."/>
            <person name="Buchanan P."/>
            <person name="Buyck B."/>
            <person name="Bense V."/>
            <person name="Catcheside P."/>
            <person name="Chovatia M."/>
            <person name="Cooper J."/>
            <person name="Damon W."/>
            <person name="Desjardin D."/>
            <person name="Finy P."/>
            <person name="Geml J."/>
            <person name="Haridas S."/>
            <person name="Hughes K."/>
            <person name="Justo A."/>
            <person name="Karasinski D."/>
            <person name="Kautmanova I."/>
            <person name="Kiss B."/>
            <person name="Kocsube S."/>
            <person name="Kotiranta H."/>
            <person name="LaButti K.M."/>
            <person name="Lechner B.E."/>
            <person name="Liimatainen K."/>
            <person name="Lipzen A."/>
            <person name="Lukacs Z."/>
            <person name="Mihaltcheva S."/>
            <person name="Morgado L.N."/>
            <person name="Niskanen T."/>
            <person name="Noordeloos M.E."/>
            <person name="Ohm R.A."/>
            <person name="Ortiz-Santana B."/>
            <person name="Ovrebo C."/>
            <person name="Racz N."/>
            <person name="Riley R."/>
            <person name="Savchenko A."/>
            <person name="Shiryaev A."/>
            <person name="Soop K."/>
            <person name="Spirin V."/>
            <person name="Szebenyi C."/>
            <person name="Tomsovsky M."/>
            <person name="Tulloss R.E."/>
            <person name="Uehling J."/>
            <person name="Grigoriev I.V."/>
            <person name="Vagvolgyi C."/>
            <person name="Papp T."/>
            <person name="Martin F.M."/>
            <person name="Miettinen O."/>
            <person name="Hibbett D.S."/>
            <person name="Nagy L.G."/>
        </authorList>
    </citation>
    <scope>NUCLEOTIDE SEQUENCE [LARGE SCALE GENOMIC DNA]</scope>
    <source>
        <strain evidence="2 3">CBS 121175</strain>
    </source>
</reference>
<proteinExistence type="predicted"/>
<evidence type="ECO:0000313" key="3">
    <source>
        <dbReference type="Proteomes" id="UP000307440"/>
    </source>
</evidence>
<dbReference type="OrthoDB" id="5138418at2759"/>
<dbReference type="Proteomes" id="UP000307440">
    <property type="component" value="Unassembled WGS sequence"/>
</dbReference>
<sequence>MPATSEIQSKFLSSPFYAVIGASKDETKYGTKILKWYKARDLTVTPLHPKESELQGISALKSIADLPSPQETSISIVTPPKVTLGALALAKEHGIPALWIQPGAEDEAVINYIKENNLEDRVILGGPCILVDGDDIRESLKSNL</sequence>
<protein>
    <submittedName>
        <fullName evidence="2">NAD-P-binding protein</fullName>
    </submittedName>
</protein>
<dbReference type="SMART" id="SM00881">
    <property type="entry name" value="CoA_binding"/>
    <property type="match status" value="1"/>
</dbReference>
<keyword evidence="3" id="KW-1185">Reference proteome</keyword>
<feature type="domain" description="CoA-binding" evidence="1">
    <location>
        <begin position="11"/>
        <end position="104"/>
    </location>
</feature>
<evidence type="ECO:0000259" key="1">
    <source>
        <dbReference type="SMART" id="SM00881"/>
    </source>
</evidence>
<dbReference type="InterPro" id="IPR003781">
    <property type="entry name" value="CoA-bd"/>
</dbReference>
<dbReference type="PANTHER" id="PTHR33303">
    <property type="entry name" value="CYTOPLASMIC PROTEIN-RELATED"/>
    <property type="match status" value="1"/>
</dbReference>